<name>A0A919DBP5_9GAMM</name>
<keyword evidence="3" id="KW-1185">Reference proteome</keyword>
<dbReference type="EMBL" id="BNCF01000004">
    <property type="protein sequence ID" value="GHE30493.1"/>
    <property type="molecule type" value="Genomic_DNA"/>
</dbReference>
<dbReference type="OrthoDB" id="5956287at2"/>
<evidence type="ECO:0000313" key="3">
    <source>
        <dbReference type="Proteomes" id="UP000636453"/>
    </source>
</evidence>
<reference evidence="2" key="1">
    <citation type="journal article" date="2014" name="Int. J. Syst. Evol. Microbiol.">
        <title>Complete genome sequence of Corynebacterium casei LMG S-19264T (=DSM 44701T), isolated from a smear-ripened cheese.</title>
        <authorList>
            <consortium name="US DOE Joint Genome Institute (JGI-PGF)"/>
            <person name="Walter F."/>
            <person name="Albersmeier A."/>
            <person name="Kalinowski J."/>
            <person name="Ruckert C."/>
        </authorList>
    </citation>
    <scope>NUCLEOTIDE SEQUENCE</scope>
    <source>
        <strain evidence="2">KCTC 32020</strain>
    </source>
</reference>
<dbReference type="RefSeq" id="WP_146473479.1">
    <property type="nucleotide sequence ID" value="NZ_BNCF01000004.1"/>
</dbReference>
<organism evidence="2 3">
    <name type="scientific">Vulcaniibacterium thermophilum</name>
    <dbReference type="NCBI Taxonomy" id="1169913"/>
    <lineage>
        <taxon>Bacteria</taxon>
        <taxon>Pseudomonadati</taxon>
        <taxon>Pseudomonadota</taxon>
        <taxon>Gammaproteobacteria</taxon>
        <taxon>Lysobacterales</taxon>
        <taxon>Lysobacteraceae</taxon>
        <taxon>Vulcaniibacterium</taxon>
    </lineage>
</organism>
<evidence type="ECO:0000313" key="2">
    <source>
        <dbReference type="EMBL" id="GHE30493.1"/>
    </source>
</evidence>
<comment type="caution">
    <text evidence="2">The sequence shown here is derived from an EMBL/GenBank/DDBJ whole genome shotgun (WGS) entry which is preliminary data.</text>
</comment>
<proteinExistence type="predicted"/>
<feature type="chain" id="PRO_5037955730" description="DUF4124 domain-containing protein" evidence="1">
    <location>
        <begin position="23"/>
        <end position="175"/>
    </location>
</feature>
<reference evidence="2" key="2">
    <citation type="submission" date="2020-09" db="EMBL/GenBank/DDBJ databases">
        <authorList>
            <person name="Sun Q."/>
            <person name="Kim S."/>
        </authorList>
    </citation>
    <scope>NUCLEOTIDE SEQUENCE</scope>
    <source>
        <strain evidence="2">KCTC 32020</strain>
    </source>
</reference>
<evidence type="ECO:0008006" key="4">
    <source>
        <dbReference type="Google" id="ProtNLM"/>
    </source>
</evidence>
<dbReference type="Proteomes" id="UP000636453">
    <property type="component" value="Unassembled WGS sequence"/>
</dbReference>
<evidence type="ECO:0000256" key="1">
    <source>
        <dbReference type="SAM" id="SignalP"/>
    </source>
</evidence>
<dbReference type="AlphaFoldDB" id="A0A919DBP5"/>
<keyword evidence="1" id="KW-0732">Signal</keyword>
<feature type="signal peptide" evidence="1">
    <location>
        <begin position="1"/>
        <end position="22"/>
    </location>
</feature>
<accession>A0A919DBP5</accession>
<sequence>MRRLTPLLFAVLLLAAGGRAEAQVRRCQGPSGEAIYTDRSCEAVGGTEYRAPARPATARATWTCARTVRDLAFEITSAIDNGNPDGLVRLYDWDGVDGDRGYRIAERLAALAERPLIGISAIAPDSATPDDGQFLTTARRPPVALRLQQVGRDGSSVASTVLGLHKRLGCWWIRL</sequence>
<protein>
    <recommendedName>
        <fullName evidence="4">DUF4124 domain-containing protein</fullName>
    </recommendedName>
</protein>
<gene>
    <name evidence="2" type="ORF">GCM10007167_10620</name>
</gene>